<protein>
    <submittedName>
        <fullName evidence="2">Uncharacterized protein</fullName>
    </submittedName>
</protein>
<dbReference type="EMBL" id="JACVVK020000078">
    <property type="protein sequence ID" value="KAK7495040.1"/>
    <property type="molecule type" value="Genomic_DNA"/>
</dbReference>
<evidence type="ECO:0000256" key="1">
    <source>
        <dbReference type="SAM" id="MobiDB-lite"/>
    </source>
</evidence>
<reference evidence="2 3" key="1">
    <citation type="journal article" date="2023" name="Sci. Data">
        <title>Genome assembly of the Korean intertidal mud-creeper Batillaria attramentaria.</title>
        <authorList>
            <person name="Patra A.K."/>
            <person name="Ho P.T."/>
            <person name="Jun S."/>
            <person name="Lee S.J."/>
            <person name="Kim Y."/>
            <person name="Won Y.J."/>
        </authorList>
    </citation>
    <scope>NUCLEOTIDE SEQUENCE [LARGE SCALE GENOMIC DNA]</scope>
    <source>
        <strain evidence="2">Wonlab-2016</strain>
    </source>
</reference>
<evidence type="ECO:0000313" key="3">
    <source>
        <dbReference type="Proteomes" id="UP001519460"/>
    </source>
</evidence>
<comment type="caution">
    <text evidence="2">The sequence shown here is derived from an EMBL/GenBank/DDBJ whole genome shotgun (WGS) entry which is preliminary data.</text>
</comment>
<sequence length="105" mass="11694">MPSPVSQGRCCEIHPPSDDSLSTSPGTGGHGRAARSSALRRHVDPCWVIRRRVVSRRVFVCCEECVCVLPASIFAGQVWVSFKRVIAVIRERERKMRIYGNNGVV</sequence>
<organism evidence="2 3">
    <name type="scientific">Batillaria attramentaria</name>
    <dbReference type="NCBI Taxonomy" id="370345"/>
    <lineage>
        <taxon>Eukaryota</taxon>
        <taxon>Metazoa</taxon>
        <taxon>Spiralia</taxon>
        <taxon>Lophotrochozoa</taxon>
        <taxon>Mollusca</taxon>
        <taxon>Gastropoda</taxon>
        <taxon>Caenogastropoda</taxon>
        <taxon>Sorbeoconcha</taxon>
        <taxon>Cerithioidea</taxon>
        <taxon>Batillariidae</taxon>
        <taxon>Batillaria</taxon>
    </lineage>
</organism>
<dbReference type="AlphaFoldDB" id="A0ABD0L7C0"/>
<keyword evidence="3" id="KW-1185">Reference proteome</keyword>
<accession>A0ABD0L7C0</accession>
<feature type="region of interest" description="Disordered" evidence="1">
    <location>
        <begin position="1"/>
        <end position="39"/>
    </location>
</feature>
<gene>
    <name evidence="2" type="ORF">BaRGS_00013680</name>
</gene>
<dbReference type="Proteomes" id="UP001519460">
    <property type="component" value="Unassembled WGS sequence"/>
</dbReference>
<name>A0ABD0L7C0_9CAEN</name>
<proteinExistence type="predicted"/>
<evidence type="ECO:0000313" key="2">
    <source>
        <dbReference type="EMBL" id="KAK7495040.1"/>
    </source>
</evidence>